<evidence type="ECO:0000259" key="3">
    <source>
        <dbReference type="PROSITE" id="PS50053"/>
    </source>
</evidence>
<dbReference type="Gene3D" id="3.10.20.90">
    <property type="entry name" value="Phosphatidylinositol 3-kinase Catalytic Subunit, Chain A, domain 1"/>
    <property type="match status" value="1"/>
</dbReference>
<dbReference type="InterPro" id="IPR029071">
    <property type="entry name" value="Ubiquitin-like_domsf"/>
</dbReference>
<protein>
    <submittedName>
        <fullName evidence="4">Ubiquitin-like domain-containing protein</fullName>
    </submittedName>
</protein>
<dbReference type="EMBL" id="BPLQ01000920">
    <property type="protein sequence ID" value="GIX76270.1"/>
    <property type="molecule type" value="Genomic_DNA"/>
</dbReference>
<feature type="compositionally biased region" description="Polar residues" evidence="1">
    <location>
        <begin position="95"/>
        <end position="115"/>
    </location>
</feature>
<evidence type="ECO:0000256" key="2">
    <source>
        <dbReference type="SAM" id="Phobius"/>
    </source>
</evidence>
<evidence type="ECO:0000256" key="1">
    <source>
        <dbReference type="SAM" id="MobiDB-lite"/>
    </source>
</evidence>
<dbReference type="CDD" id="cd17057">
    <property type="entry name" value="Ubl_TMUB1_like"/>
    <property type="match status" value="1"/>
</dbReference>
<dbReference type="PROSITE" id="PS50053">
    <property type="entry name" value="UBIQUITIN_2"/>
    <property type="match status" value="1"/>
</dbReference>
<evidence type="ECO:0000313" key="5">
    <source>
        <dbReference type="Proteomes" id="UP001054837"/>
    </source>
</evidence>
<organism evidence="4 5">
    <name type="scientific">Caerostris darwini</name>
    <dbReference type="NCBI Taxonomy" id="1538125"/>
    <lineage>
        <taxon>Eukaryota</taxon>
        <taxon>Metazoa</taxon>
        <taxon>Ecdysozoa</taxon>
        <taxon>Arthropoda</taxon>
        <taxon>Chelicerata</taxon>
        <taxon>Arachnida</taxon>
        <taxon>Araneae</taxon>
        <taxon>Araneomorphae</taxon>
        <taxon>Entelegynae</taxon>
        <taxon>Araneoidea</taxon>
        <taxon>Araneidae</taxon>
        <taxon>Caerostris</taxon>
    </lineage>
</organism>
<keyword evidence="5" id="KW-1185">Reference proteome</keyword>
<dbReference type="PANTHER" id="PTHR14557">
    <property type="entry name" value="PROTEIN C7ORF21"/>
    <property type="match status" value="1"/>
</dbReference>
<gene>
    <name evidence="4" type="primary">AVEN_261889_1</name>
    <name evidence="4" type="ORF">CDAR_418421</name>
</gene>
<proteinExistence type="predicted"/>
<feature type="domain" description="Ubiquitin-like" evidence="3">
    <location>
        <begin position="196"/>
        <end position="271"/>
    </location>
</feature>
<dbReference type="Pfam" id="PF00240">
    <property type="entry name" value="ubiquitin"/>
    <property type="match status" value="1"/>
</dbReference>
<keyword evidence="2" id="KW-0472">Membrane</keyword>
<dbReference type="AlphaFoldDB" id="A0AAV4MUX4"/>
<dbReference type="SUPFAM" id="SSF54236">
    <property type="entry name" value="Ubiquitin-like"/>
    <property type="match status" value="1"/>
</dbReference>
<dbReference type="InterPro" id="IPR000626">
    <property type="entry name" value="Ubiquitin-like_dom"/>
</dbReference>
<feature type="transmembrane region" description="Helical" evidence="2">
    <location>
        <begin position="35"/>
        <end position="54"/>
    </location>
</feature>
<dbReference type="GO" id="GO:0036503">
    <property type="term" value="P:ERAD pathway"/>
    <property type="evidence" value="ECO:0007669"/>
    <property type="project" value="InterPro"/>
</dbReference>
<feature type="compositionally biased region" description="Polar residues" evidence="1">
    <location>
        <begin position="185"/>
        <end position="194"/>
    </location>
</feature>
<feature type="region of interest" description="Disordered" evidence="1">
    <location>
        <begin position="95"/>
        <end position="133"/>
    </location>
</feature>
<keyword evidence="2" id="KW-0812">Transmembrane</keyword>
<dbReference type="Proteomes" id="UP001054837">
    <property type="component" value="Unassembled WGS sequence"/>
</dbReference>
<feature type="non-terminal residue" evidence="4">
    <location>
        <position position="1"/>
    </location>
</feature>
<comment type="caution">
    <text evidence="4">The sequence shown here is derived from an EMBL/GenBank/DDBJ whole genome shotgun (WGS) entry which is preliminary data.</text>
</comment>
<name>A0AAV4MUX4_9ARAC</name>
<feature type="compositionally biased region" description="Basic and acidic residues" evidence="1">
    <location>
        <begin position="162"/>
        <end position="174"/>
    </location>
</feature>
<feature type="region of interest" description="Disordered" evidence="1">
    <location>
        <begin position="148"/>
        <end position="197"/>
    </location>
</feature>
<evidence type="ECO:0000313" key="4">
    <source>
        <dbReference type="EMBL" id="GIX76270.1"/>
    </source>
</evidence>
<feature type="compositionally biased region" description="Acidic residues" evidence="1">
    <location>
        <begin position="148"/>
        <end position="160"/>
    </location>
</feature>
<dbReference type="InterPro" id="IPR040352">
    <property type="entry name" value="TMUB1/2"/>
</dbReference>
<accession>A0AAV4MUX4</accession>
<reference evidence="4 5" key="1">
    <citation type="submission" date="2021-06" db="EMBL/GenBank/DDBJ databases">
        <title>Caerostris darwini draft genome.</title>
        <authorList>
            <person name="Kono N."/>
            <person name="Arakawa K."/>
        </authorList>
    </citation>
    <scope>NUCLEOTIDE SEQUENCE [LARGE SCALE GENOMIC DNA]</scope>
</reference>
<keyword evidence="2" id="KW-1133">Transmembrane helix</keyword>
<dbReference type="PANTHER" id="PTHR14557:SF5">
    <property type="entry name" value="UBIQUITIN-LIKE DOMAIN-CONTAINING PROTEIN"/>
    <property type="match status" value="1"/>
</dbReference>
<feature type="transmembrane region" description="Helical" evidence="2">
    <location>
        <begin position="289"/>
        <end position="305"/>
    </location>
</feature>
<sequence length="336" mass="38184">VILAPLSKYSKLLSTNAFVDLPTHLKYLLSLIVRIYNSIAILSFCYDVSFNLIYCEILKDFNPFTFIGNGSQFVTNSQPVITVRSAEIIPVNTDWRSQRASETQIQNTEPPDNNRTSPPSPPYPTTNQWPPQTADRYYQEAPSRETNIEDVADDTEDQNSSDDARPSEELRESEIPTAPVEENQQETAEQSTPSGVRIRLKYLDDTERNVKSNLSATVGEFKRNHFPEELASNKIVRLIFCGHLLRDNSTLESYRVVENSVIHVQILQAQANQNRSPVTQNAELDLSNLLWPLLSIILGMCWIFYFKYPEFFSLISIGILLAFTGSLAFVYSAMRQ</sequence>
<feature type="transmembrane region" description="Helical" evidence="2">
    <location>
        <begin position="311"/>
        <end position="331"/>
    </location>
</feature>
<dbReference type="SMART" id="SM00213">
    <property type="entry name" value="UBQ"/>
    <property type="match status" value="1"/>
</dbReference>